<dbReference type="AlphaFoldDB" id="A0AAQ3RK54"/>
<dbReference type="EMBL" id="CP144692">
    <property type="protein sequence ID" value="WVY95802.1"/>
    <property type="molecule type" value="Genomic_DNA"/>
</dbReference>
<reference evidence="2 3" key="1">
    <citation type="journal article" date="2023" name="Life. Sci Alliance">
        <title>Evolutionary insights into 3D genome organization and epigenetic landscape of Vigna mungo.</title>
        <authorList>
            <person name="Junaid A."/>
            <person name="Singh B."/>
            <person name="Bhatia S."/>
        </authorList>
    </citation>
    <scope>NUCLEOTIDE SEQUENCE [LARGE SCALE GENOMIC DNA]</scope>
    <source>
        <strain evidence="2">Urdbean</strain>
    </source>
</reference>
<protein>
    <submittedName>
        <fullName evidence="2">Uncharacterized protein</fullName>
    </submittedName>
</protein>
<dbReference type="Proteomes" id="UP001374535">
    <property type="component" value="Chromosome 9"/>
</dbReference>
<feature type="region of interest" description="Disordered" evidence="1">
    <location>
        <begin position="1"/>
        <end position="27"/>
    </location>
</feature>
<evidence type="ECO:0000313" key="3">
    <source>
        <dbReference type="Proteomes" id="UP001374535"/>
    </source>
</evidence>
<sequence>MICEASSSATDDRSDLSLISPPPRSFTQQGRDDILVIAIGRPEHPRYVCGVGGGVGIKQFFGGTTRRTNNGTVECPVLWNAATRLWAANGVQLSDDDAGVENLVRLTHRRAWRAARARVASEFLFTLAQLTESDKKVLRNEFKKDLFPELRDELFIKGSSPLPEESGDDGDVPIDCELNIDDPPRNLLVVSSTRRDVVTGIHSTAVTRDLLPFPRMSYPLHRRGVITEYQDQRQSQSLTMLTTYDLGRALGTWPNVSSKVEVLFKRPSIECQYKTGHFIKRLNVSTRLNIL</sequence>
<organism evidence="2 3">
    <name type="scientific">Vigna mungo</name>
    <name type="common">Black gram</name>
    <name type="synonym">Phaseolus mungo</name>
    <dbReference type="NCBI Taxonomy" id="3915"/>
    <lineage>
        <taxon>Eukaryota</taxon>
        <taxon>Viridiplantae</taxon>
        <taxon>Streptophyta</taxon>
        <taxon>Embryophyta</taxon>
        <taxon>Tracheophyta</taxon>
        <taxon>Spermatophyta</taxon>
        <taxon>Magnoliopsida</taxon>
        <taxon>eudicotyledons</taxon>
        <taxon>Gunneridae</taxon>
        <taxon>Pentapetalae</taxon>
        <taxon>rosids</taxon>
        <taxon>fabids</taxon>
        <taxon>Fabales</taxon>
        <taxon>Fabaceae</taxon>
        <taxon>Papilionoideae</taxon>
        <taxon>50 kb inversion clade</taxon>
        <taxon>NPAAA clade</taxon>
        <taxon>indigoferoid/millettioid clade</taxon>
        <taxon>Phaseoleae</taxon>
        <taxon>Vigna</taxon>
    </lineage>
</organism>
<proteinExistence type="predicted"/>
<evidence type="ECO:0000313" key="2">
    <source>
        <dbReference type="EMBL" id="WVY95802.1"/>
    </source>
</evidence>
<keyword evidence="3" id="KW-1185">Reference proteome</keyword>
<evidence type="ECO:0000256" key="1">
    <source>
        <dbReference type="SAM" id="MobiDB-lite"/>
    </source>
</evidence>
<gene>
    <name evidence="2" type="ORF">V8G54_027953</name>
</gene>
<accession>A0AAQ3RK54</accession>
<name>A0AAQ3RK54_VIGMU</name>